<accession>A0ACB9B4S0</accession>
<gene>
    <name evidence="1" type="ORF">L6452_22661</name>
</gene>
<sequence length="257" mass="27890">MVVQTTSAESTLSSFQYLRQILHQSEEPIPEQCYLYTPSPLQTAMISKYCTRETTKVCHVAEISSKRTHYFHKPPPLSSFILTTSKPSHLSLFFLSLSPTTTTTTMAAATASLTGTMASTSFLRRQQPTTAIRSLSTSNKAAALFGLKSSSGSRGGVTMMATYKVTLITPEGKQEFECPDDVYILDHAEEVGVDLPYSCRAGSCSSCAGKVTAGSVDQSDGSYLEDDQMEAGWVLTCVAYPTSDVTIETHKEEELTA</sequence>
<evidence type="ECO:0000313" key="1">
    <source>
        <dbReference type="EMBL" id="KAI3715675.1"/>
    </source>
</evidence>
<reference evidence="2" key="1">
    <citation type="journal article" date="2022" name="Mol. Ecol. Resour.">
        <title>The genomes of chicory, endive, great burdock and yacon provide insights into Asteraceae palaeo-polyploidization history and plant inulin production.</title>
        <authorList>
            <person name="Fan W."/>
            <person name="Wang S."/>
            <person name="Wang H."/>
            <person name="Wang A."/>
            <person name="Jiang F."/>
            <person name="Liu H."/>
            <person name="Zhao H."/>
            <person name="Xu D."/>
            <person name="Zhang Y."/>
        </authorList>
    </citation>
    <scope>NUCLEOTIDE SEQUENCE [LARGE SCALE GENOMIC DNA]</scope>
    <source>
        <strain evidence="2">cv. Niubang</strain>
    </source>
</reference>
<evidence type="ECO:0000313" key="2">
    <source>
        <dbReference type="Proteomes" id="UP001055879"/>
    </source>
</evidence>
<organism evidence="1 2">
    <name type="scientific">Arctium lappa</name>
    <name type="common">Greater burdock</name>
    <name type="synonym">Lappa major</name>
    <dbReference type="NCBI Taxonomy" id="4217"/>
    <lineage>
        <taxon>Eukaryota</taxon>
        <taxon>Viridiplantae</taxon>
        <taxon>Streptophyta</taxon>
        <taxon>Embryophyta</taxon>
        <taxon>Tracheophyta</taxon>
        <taxon>Spermatophyta</taxon>
        <taxon>Magnoliopsida</taxon>
        <taxon>eudicotyledons</taxon>
        <taxon>Gunneridae</taxon>
        <taxon>Pentapetalae</taxon>
        <taxon>asterids</taxon>
        <taxon>campanulids</taxon>
        <taxon>Asterales</taxon>
        <taxon>Asteraceae</taxon>
        <taxon>Carduoideae</taxon>
        <taxon>Cardueae</taxon>
        <taxon>Arctiinae</taxon>
        <taxon>Arctium</taxon>
    </lineage>
</organism>
<dbReference type="EMBL" id="CM042053">
    <property type="protein sequence ID" value="KAI3715675.1"/>
    <property type="molecule type" value="Genomic_DNA"/>
</dbReference>
<comment type="caution">
    <text evidence="1">The sequence shown here is derived from an EMBL/GenBank/DDBJ whole genome shotgun (WGS) entry which is preliminary data.</text>
</comment>
<name>A0ACB9B4S0_ARCLA</name>
<proteinExistence type="predicted"/>
<reference evidence="1 2" key="2">
    <citation type="journal article" date="2022" name="Mol. Ecol. Resour.">
        <title>The genomes of chicory, endive, great burdock and yacon provide insights into Asteraceae paleo-polyploidization history and plant inulin production.</title>
        <authorList>
            <person name="Fan W."/>
            <person name="Wang S."/>
            <person name="Wang H."/>
            <person name="Wang A."/>
            <person name="Jiang F."/>
            <person name="Liu H."/>
            <person name="Zhao H."/>
            <person name="Xu D."/>
            <person name="Zhang Y."/>
        </authorList>
    </citation>
    <scope>NUCLEOTIDE SEQUENCE [LARGE SCALE GENOMIC DNA]</scope>
    <source>
        <strain evidence="2">cv. Niubang</strain>
    </source>
</reference>
<dbReference type="Proteomes" id="UP001055879">
    <property type="component" value="Linkage Group LG07"/>
</dbReference>
<protein>
    <submittedName>
        <fullName evidence="1">Uncharacterized protein</fullName>
    </submittedName>
</protein>
<keyword evidence="2" id="KW-1185">Reference proteome</keyword>